<dbReference type="InterPro" id="IPR026739">
    <property type="entry name" value="AP_beta"/>
</dbReference>
<comment type="similarity">
    <text evidence="2">Belongs to the adaptor complexes large subunit family.</text>
</comment>
<feature type="compositionally biased region" description="Low complexity" evidence="8">
    <location>
        <begin position="1400"/>
        <end position="1411"/>
    </location>
</feature>
<evidence type="ECO:0000256" key="4">
    <source>
        <dbReference type="ARBA" id="ARBA00022737"/>
    </source>
</evidence>
<feature type="region of interest" description="Disordered" evidence="8">
    <location>
        <begin position="1449"/>
        <end position="1483"/>
    </location>
</feature>
<dbReference type="NCBIfam" id="TIGR00756">
    <property type="entry name" value="PPR"/>
    <property type="match status" value="2"/>
</dbReference>
<dbReference type="SUPFAM" id="SSF48371">
    <property type="entry name" value="ARM repeat"/>
    <property type="match status" value="1"/>
</dbReference>
<keyword evidence="12" id="KW-1185">Reference proteome</keyword>
<feature type="region of interest" description="Disordered" evidence="8">
    <location>
        <begin position="1380"/>
        <end position="1411"/>
    </location>
</feature>
<evidence type="ECO:0000256" key="6">
    <source>
        <dbReference type="ARBA" id="ARBA00023136"/>
    </source>
</evidence>
<evidence type="ECO:0000256" key="7">
    <source>
        <dbReference type="PROSITE-ProRule" id="PRU00708"/>
    </source>
</evidence>
<evidence type="ECO:0000256" key="9">
    <source>
        <dbReference type="SAM" id="Phobius"/>
    </source>
</evidence>
<sequence length="1812" mass="199762">MAPPAQSQRTPSPSQPSGKGEVSDLKAQLRQLAGSRAPGVDDSKRELFKKVISYMTIGIDVTSVFGEMVMCSATSDIVLKKMCYLYVGNYAKVNPDLALLTINFLQRDCKDEDPMIRGLALRSLCSLRVANLVEYLVGPLGSGLKDSNNYVRTVAVVGVLKLYHISASTCIDEEFPLTLKHLMLNDPDAQVVANCLSALQEIWSAEAINSEDASREREALISKPVIYYFLNRIRVFSEWAQCIVLELVAKYVPSDNNEIFDIMNLLEDRLQHANGAVVLATIKVFLHLTLSMTDVHQQVYERIKAPLLTLVSSGSPEQSYAVLSHLHLLVMRAPFIFASDYKHFYCQYNEPSYVKKLKLEMLTAVANESNTYEIVTELCEYAANVDIPIARESIRAVGKIALQQYDVNAIVDRLLQFLEMEKDYVTAEALVLVKDLLRKYPQWSHDCIAVVGSISSKNVQEPKAKAALIWMLGEYSQEMQDAPYILESLIENWDEEHSAEVRLHLLTAVMKCYFKRPPETHRALGAALSAGLADFHQDVHDRALFYYRLLQYNVSVAERVVNPPKQAVSVFADTQSSEIKDRIFDEFNSLSVVYQKPSYMFTDKEHRGPFEFSDELGNLSIVAESADNVDPAQRVEANDKDLLLSISEKEENRGPAYNGSAYSAPSYDASSVSVSSLSTQTELAISNPTSAGNASTSSLAIDDLLGLGLASAPAPAPAPLPPPLKLNSKAVLDPGSFQQKWRQLSIALSQDFSLSPQGVAALTTPQTLLRHMQGHSIHCIASGGQSPNFKFFFFAQKAEEPSNYLVECIINTSSAKAQIKIKADDQTTSQAFSDLFQSALSKFGLSRAEVFFIYITKCVTHIASILKQLLLVVKLVLSSSTPLLKRLLQIPKSQIKTTLDSDVTFPLNASQFPLDSLVTSLQSSSPEKAQLVLEWRLEKLLTENGTCRDQYSSLISLCGKIRNLSLAMHVFTSMESHGIKPDSSVFNSLISASLCSGDVVTALSLFEIMMGSVDYKPSSETYDTFVSGFSSLGNADAMQKWYLAKKAAGFSANIQTYESLVFGCVKSRDFDGADRYFKEMMSLGFMPSMPVVENVLEGICKCRNVVKVEEFLKFLLDGGWKISVNMAEKLVKLYCELGKVDEMEELLVTLMKTNQSPEVLQQVLCRIIRMYAMLDRLDDVEYSVGRMGKEGFSFKCADDVEKVICSYFRCEAYDRLDLFLDHVKGSYKLTRSTYDFLIAGYRRAGLSEKLDLLINDMKLAGILYVNQKVYIAVILLKVDLWKMKVDDCDPQFCIVRHAFVCCGVGMDSTMVYFFKYALITLIVSFSGSGCACLSVTGKHFAAASPGTTSTTISAPLHCSLFTLHHHFHHHLLLPVSSPPPITISTPPPEEKSTPLPPPLADAVPPTVTTITSPLSPPLHSPLLPPPSLVFTSPLTTKLPFPTAPFAPPSSPLVPPSLPPSPTVPPPFLPSPPPPPPPQSSPPKTPWISPYKVFPLPFATEDKIERSHVSTGLIVGCVLGGVILLLLLGLLYVIRYKDRRRKNPSRPQEDYCKPPCCLAPNGAHVITVIPKPLLPLPPPSPPGKSSLESYGSSPVELAAATNGFSEANLLGQSGFGYVHKGVLLRSGKEVAVKQLKSGSLQGEREFSGQGTGQPIMEWETRLRIAIGSTTHLPTPDRLSLTTAFSARCHCLPRSVAVASLSRLTTTSAWIIILFQFRHHQKLRHRTTAEAPRAVFTRAASLSLSSPDPTILRRFVPHRRHFQTHRPTSFLDLVFFEAALLPRASTTAAETAVGHSTTSVGKLQSQPFNGKLQS</sequence>
<evidence type="ECO:0000256" key="5">
    <source>
        <dbReference type="ARBA" id="ARBA00022927"/>
    </source>
</evidence>
<comment type="subcellular location">
    <subcellularLocation>
        <location evidence="1">Endomembrane system</location>
    </subcellularLocation>
</comment>
<feature type="repeat" description="PPR" evidence="7">
    <location>
        <begin position="947"/>
        <end position="981"/>
    </location>
</feature>
<feature type="repeat" description="PPR" evidence="7">
    <location>
        <begin position="1053"/>
        <end position="1087"/>
    </location>
</feature>
<gene>
    <name evidence="11" type="ORF">JRO89_XS03G0267800</name>
</gene>
<organism evidence="11 12">
    <name type="scientific">Xanthoceras sorbifolium</name>
    <dbReference type="NCBI Taxonomy" id="99658"/>
    <lineage>
        <taxon>Eukaryota</taxon>
        <taxon>Viridiplantae</taxon>
        <taxon>Streptophyta</taxon>
        <taxon>Embryophyta</taxon>
        <taxon>Tracheophyta</taxon>
        <taxon>Spermatophyta</taxon>
        <taxon>Magnoliopsida</taxon>
        <taxon>eudicotyledons</taxon>
        <taxon>Gunneridae</taxon>
        <taxon>Pentapetalae</taxon>
        <taxon>rosids</taxon>
        <taxon>malvids</taxon>
        <taxon>Sapindales</taxon>
        <taxon>Sapindaceae</taxon>
        <taxon>Xanthoceroideae</taxon>
        <taxon>Xanthoceras</taxon>
    </lineage>
</organism>
<dbReference type="InterPro" id="IPR011990">
    <property type="entry name" value="TPR-like_helical_dom_sf"/>
</dbReference>
<comment type="caution">
    <text evidence="11">The sequence shown here is derived from an EMBL/GenBank/DDBJ whole genome shotgun (WGS) entry which is preliminary data.</text>
</comment>
<reference evidence="11 12" key="1">
    <citation type="submission" date="2021-02" db="EMBL/GenBank/DDBJ databases">
        <title>Plant Genome Project.</title>
        <authorList>
            <person name="Zhang R.-G."/>
        </authorList>
    </citation>
    <scope>NUCLEOTIDE SEQUENCE [LARGE SCALE GENOMIC DNA]</scope>
    <source>
        <tissue evidence="11">Leaves</tissue>
    </source>
</reference>
<dbReference type="InterPro" id="IPR011009">
    <property type="entry name" value="Kinase-like_dom_sf"/>
</dbReference>
<dbReference type="Gene3D" id="1.25.40.10">
    <property type="entry name" value="Tetratricopeptide repeat domain"/>
    <property type="match status" value="2"/>
</dbReference>
<dbReference type="InterPro" id="IPR015151">
    <property type="entry name" value="B-adaptin_app_sub_C"/>
</dbReference>
<dbReference type="Pfam" id="PF01535">
    <property type="entry name" value="PPR"/>
    <property type="match status" value="2"/>
</dbReference>
<name>A0ABQ8IC51_9ROSI</name>
<feature type="transmembrane region" description="Helical" evidence="9">
    <location>
        <begin position="1512"/>
        <end position="1533"/>
    </location>
</feature>
<dbReference type="Pfam" id="PF13812">
    <property type="entry name" value="PPR_3"/>
    <property type="match status" value="1"/>
</dbReference>
<feature type="compositionally biased region" description="Low complexity" evidence="8">
    <location>
        <begin position="1"/>
        <end position="17"/>
    </location>
</feature>
<dbReference type="PANTHER" id="PTHR11134">
    <property type="entry name" value="ADAPTOR COMPLEX SUBUNIT BETA FAMILY MEMBER"/>
    <property type="match status" value="1"/>
</dbReference>
<accession>A0ABQ8IC51</accession>
<keyword evidence="5" id="KW-0653">Protein transport</keyword>
<protein>
    <recommendedName>
        <fullName evidence="10">Beta-adaptin appendage C-terminal subdomain domain-containing protein</fullName>
    </recommendedName>
</protein>
<dbReference type="InterPro" id="IPR012295">
    <property type="entry name" value="TBP_dom_sf"/>
</dbReference>
<evidence type="ECO:0000256" key="2">
    <source>
        <dbReference type="ARBA" id="ARBA00006613"/>
    </source>
</evidence>
<dbReference type="InterPro" id="IPR016024">
    <property type="entry name" value="ARM-type_fold"/>
</dbReference>
<proteinExistence type="inferred from homology"/>
<dbReference type="PROSITE" id="PS51375">
    <property type="entry name" value="PPR"/>
    <property type="match status" value="2"/>
</dbReference>
<dbReference type="Proteomes" id="UP000827721">
    <property type="component" value="Unassembled WGS sequence"/>
</dbReference>
<feature type="domain" description="Beta-adaptin appendage C-terminal subdomain" evidence="10">
    <location>
        <begin position="724"/>
        <end position="841"/>
    </location>
</feature>
<dbReference type="InterPro" id="IPR011989">
    <property type="entry name" value="ARM-like"/>
</dbReference>
<dbReference type="InterPro" id="IPR002885">
    <property type="entry name" value="PPR_rpt"/>
</dbReference>
<dbReference type="Gene3D" id="3.30.200.20">
    <property type="entry name" value="Phosphorylase Kinase, domain 1"/>
    <property type="match status" value="1"/>
</dbReference>
<evidence type="ECO:0000313" key="11">
    <source>
        <dbReference type="EMBL" id="KAH7574222.1"/>
    </source>
</evidence>
<evidence type="ECO:0000259" key="10">
    <source>
        <dbReference type="SMART" id="SM01020"/>
    </source>
</evidence>
<dbReference type="Pfam" id="PF01602">
    <property type="entry name" value="Adaptin_N"/>
    <property type="match status" value="1"/>
</dbReference>
<evidence type="ECO:0000256" key="8">
    <source>
        <dbReference type="SAM" id="MobiDB-lite"/>
    </source>
</evidence>
<keyword evidence="4" id="KW-0677">Repeat</keyword>
<dbReference type="InterPro" id="IPR002553">
    <property type="entry name" value="Clathrin/coatomer_adapt-like_N"/>
</dbReference>
<evidence type="ECO:0000256" key="1">
    <source>
        <dbReference type="ARBA" id="ARBA00004308"/>
    </source>
</evidence>
<keyword evidence="9" id="KW-1133">Transmembrane helix</keyword>
<dbReference type="Gene3D" id="3.30.310.10">
    <property type="entry name" value="TATA-Binding Protein"/>
    <property type="match status" value="1"/>
</dbReference>
<dbReference type="EMBL" id="JAFEMO010000003">
    <property type="protein sequence ID" value="KAH7574222.1"/>
    <property type="molecule type" value="Genomic_DNA"/>
</dbReference>
<evidence type="ECO:0000313" key="12">
    <source>
        <dbReference type="Proteomes" id="UP000827721"/>
    </source>
</evidence>
<dbReference type="Pfam" id="PF09066">
    <property type="entry name" value="B2-adapt-app_C"/>
    <property type="match status" value="1"/>
</dbReference>
<keyword evidence="3" id="KW-0813">Transport</keyword>
<dbReference type="SUPFAM" id="SSF56112">
    <property type="entry name" value="Protein kinase-like (PK-like)"/>
    <property type="match status" value="1"/>
</dbReference>
<keyword evidence="6 9" id="KW-0472">Membrane</keyword>
<evidence type="ECO:0000256" key="3">
    <source>
        <dbReference type="ARBA" id="ARBA00022448"/>
    </source>
</evidence>
<dbReference type="Gene3D" id="1.25.10.10">
    <property type="entry name" value="Leucine-rich Repeat Variant"/>
    <property type="match status" value="1"/>
</dbReference>
<feature type="region of interest" description="Disordered" evidence="8">
    <location>
        <begin position="1"/>
        <end position="25"/>
    </location>
</feature>
<dbReference type="SMART" id="SM01020">
    <property type="entry name" value="B2-adapt-app_C"/>
    <property type="match status" value="1"/>
</dbReference>
<keyword evidence="9" id="KW-0812">Transmembrane</keyword>